<gene>
    <name evidence="2" type="ORF">ECB94_23750</name>
</gene>
<dbReference type="PANTHER" id="PTHR33608:SF12">
    <property type="entry name" value="DUF58 DOMAIN-CONTAINING PROTEIN"/>
    <property type="match status" value="1"/>
</dbReference>
<name>A0A3G4VJV3_9VIBR</name>
<dbReference type="Pfam" id="PF01882">
    <property type="entry name" value="DUF58"/>
    <property type="match status" value="1"/>
</dbReference>
<proteinExistence type="predicted"/>
<dbReference type="PANTHER" id="PTHR33608">
    <property type="entry name" value="BLL2464 PROTEIN"/>
    <property type="match status" value="1"/>
</dbReference>
<dbReference type="EMBL" id="CP033578">
    <property type="protein sequence ID" value="AYV24278.1"/>
    <property type="molecule type" value="Genomic_DNA"/>
</dbReference>
<protein>
    <submittedName>
        <fullName evidence="2">DUF58 domain-containing protein</fullName>
    </submittedName>
</protein>
<evidence type="ECO:0000313" key="3">
    <source>
        <dbReference type="Proteomes" id="UP000279760"/>
    </source>
</evidence>
<accession>A0A3G4VJV3</accession>
<dbReference type="InterPro" id="IPR002881">
    <property type="entry name" value="DUF58"/>
</dbReference>
<evidence type="ECO:0000259" key="1">
    <source>
        <dbReference type="Pfam" id="PF01882"/>
    </source>
</evidence>
<reference evidence="2 3" key="1">
    <citation type="submission" date="2018-11" db="EMBL/GenBank/DDBJ databases">
        <title>Complete Genome Sequence of Vbrio mediterranei 117-T6: a Potential Pathogen Bacteria Isolated from the Conchocelis of Pyropia.</title>
        <authorList>
            <person name="Liu Q."/>
        </authorList>
    </citation>
    <scope>NUCLEOTIDE SEQUENCE [LARGE SCALE GENOMIC DNA]</scope>
    <source>
        <strain evidence="2 3">117-T6</strain>
    </source>
</reference>
<organism evidence="2 3">
    <name type="scientific">Vibrio mediterranei</name>
    <dbReference type="NCBI Taxonomy" id="689"/>
    <lineage>
        <taxon>Bacteria</taxon>
        <taxon>Pseudomonadati</taxon>
        <taxon>Pseudomonadota</taxon>
        <taxon>Gammaproteobacteria</taxon>
        <taxon>Vibrionales</taxon>
        <taxon>Vibrionaceae</taxon>
        <taxon>Vibrio</taxon>
    </lineage>
</organism>
<dbReference type="RefSeq" id="WP_083400113.1">
    <property type="nucleotide sequence ID" value="NZ_CP033578.1"/>
</dbReference>
<dbReference type="Proteomes" id="UP000279760">
    <property type="component" value="Chromosome 2"/>
</dbReference>
<sequence length="342" mass="38554">MFGKFNLAKGFRKDTNNSHVLETAIVRGDLPIQCNGASISLQELCFYQTHGKRWQPPAKSLWSQLNGQHASPRKGRGMTFSEVRQYQAGDDVRQIDWRVTARTGKVHTKLFTEERERPVVLFLDLTPSMYTGTQLLLKSVQLCHLASLLSWIAIGNKDRVGAVIRTNRRLFELRPSSSKASLYQLLQQLVDAHNEGFHNVVTESKSVPNSNDMESDKDPYQVLANLCNKGSEVIVISDFSATSDRDISAISKLSKHNRVRAIQVFDPIELGITKAKGIQNVMGKNERLSIDFSNDRTRKTVESIYTQQQRELTSKLNRYGIALSQVSSGTPLLQQLLMSNFK</sequence>
<evidence type="ECO:0000313" key="2">
    <source>
        <dbReference type="EMBL" id="AYV24278.1"/>
    </source>
</evidence>
<dbReference type="AlphaFoldDB" id="A0A3G4VJV3"/>
<feature type="domain" description="DUF58" evidence="1">
    <location>
        <begin position="82"/>
        <end position="309"/>
    </location>
</feature>